<gene>
    <name evidence="6" type="ORF">SAY87_014017</name>
</gene>
<feature type="region of interest" description="Disordered" evidence="3">
    <location>
        <begin position="461"/>
        <end position="482"/>
    </location>
</feature>
<feature type="region of interest" description="Disordered" evidence="3">
    <location>
        <begin position="655"/>
        <end position="676"/>
    </location>
</feature>
<evidence type="ECO:0000256" key="1">
    <source>
        <dbReference type="ARBA" id="ARBA00004123"/>
    </source>
</evidence>
<evidence type="ECO:0000259" key="4">
    <source>
        <dbReference type="PROSITE" id="PS50090"/>
    </source>
</evidence>
<dbReference type="PROSITE" id="PS50090">
    <property type="entry name" value="MYB_LIKE"/>
    <property type="match status" value="1"/>
</dbReference>
<feature type="compositionally biased region" description="Polar residues" evidence="3">
    <location>
        <begin position="4702"/>
        <end position="4719"/>
    </location>
</feature>
<feature type="region of interest" description="Disordered" evidence="3">
    <location>
        <begin position="1"/>
        <end position="23"/>
    </location>
</feature>
<feature type="region of interest" description="Disordered" evidence="3">
    <location>
        <begin position="1180"/>
        <end position="1225"/>
    </location>
</feature>
<feature type="compositionally biased region" description="Polar residues" evidence="3">
    <location>
        <begin position="313"/>
        <end position="348"/>
    </location>
</feature>
<evidence type="ECO:0000313" key="7">
    <source>
        <dbReference type="Proteomes" id="UP001345219"/>
    </source>
</evidence>
<dbReference type="CDD" id="cd20405">
    <property type="entry name" value="Tudor_Agenet_AtDUF_rpt1_3"/>
    <property type="match status" value="1"/>
</dbReference>
<feature type="compositionally biased region" description="Basic and acidic residues" evidence="3">
    <location>
        <begin position="4728"/>
        <end position="4743"/>
    </location>
</feature>
<dbReference type="InterPro" id="IPR014978">
    <property type="entry name" value="Gln-Leu-Gln_QLQ"/>
</dbReference>
<feature type="region of interest" description="Disordered" evidence="3">
    <location>
        <begin position="1365"/>
        <end position="1406"/>
    </location>
</feature>
<feature type="compositionally biased region" description="Polar residues" evidence="3">
    <location>
        <begin position="1185"/>
        <end position="1196"/>
    </location>
</feature>
<dbReference type="PANTHER" id="PTHR48429:SF1">
    <property type="entry name" value="AGENET DOMAIN-CONTAINING PROTEIN"/>
    <property type="match status" value="1"/>
</dbReference>
<keyword evidence="7" id="KW-1185">Reference proteome</keyword>
<sequence length="4743" mass="513758">MAPRNEGASKKSTMNRGAWTAEEDKKLSQYIELQGARRWKALAIKSGRLPGRTDNEIKNYWNSHLSKKINGEKEKKEQSSGAGESSSSSKMPETAKTDEKEEACKTLENLDFDFEGSDLFDFTTGESYGLEWVNEFLNQEQDGWMNEKKWRCTPMDYDENDFQNQNHHIAGENNKFLPVLNPYPLPKFEFEDSLQGHLRFDSLVESEVFLGIESNEDNKWIEDFSRGNCGIDFSKSAAGPCSIHPCNNVWSEAASSESVEMLLKSVGQEEAIPRKTVAKVSDAFDDLGCSTKRMEPNVCHEAMFSEIHEPGGLQTSVSPTNSSRLENDTITNQSQNEVRLQSNHGESLENDVTNLDVERDEKLELLAGGFLRDGETCYDDSGRDVSNMGDDSVENDIEGGMTRSVVKADDIAMYGNNLIIEDALKSQGDPHPGNDASLNEENSLQQDNSLLGGELITSENKNELNNENDGDKKPNMDSDGLNKQKSDITLVESMNSHLEGATHLCSNEESTREKNTGGIVDDIDQACTYKDVPVNDASTSDQLSQTAHMDLPVLLETNIELDGHQVEEVVSSQQDDDSCLQKDHVEEKYKPADDQLIAGGLESKSVPSSCTMEEKVSKNEDERGMMFHSVNMQADNRVADTMGSPKIVVSMVKSTVQDQDLSPAQDRTTETEEVDSQVDAINPESVSDYQDDITVFLPGLRNENGNICIPAVTDNDVLVSSVGKSGNDENAIDDHKNVDKLAEAVLHPAQLEVEDDAELESCKRDLRTQLSDSHVAVEERAYSEPVQDLVVAQQSFNEQCMHMTISESTVALENCSPRGPCEFKTAGARVSLECDNALEVAENLVDVTQKIENCDEATITPEKSGVSTAQEKCETEPSVGDVSKAVDGSSVLIGSLPASHQALDVTKDGIDHCDTYQRNSGTQIVSGNGSLSASEKEIVKSEILIVQYVEVPGTEAQDGKNAPHVLRSNEINVSKSEKSSTFQFVEASASASGPIQARSETQHIVNQVKLQMDSKENRSSKGTSDCKSRTSSFMSARRESAKKGNLGKDAHSVKKAEQPGKSSDVPLVPSGIYQLLQPNDMFHNRQMEEHGICPIGVPSTPPSSLPDLNSSAFPSMVFQQPFNDTQQVQLRAQILVYGSLISRLLPDELHMLSAFGGSDGGRSLWEKAWQTCKARVSDQAPGLISSDTATPSQSAGMVSDPRSKQIKVTPSPVEHSSTIGTPTVGTNPMIPLSSPLWNLPTPSLDVLQSKGIPPVMDCQSVFPQLGPNQIQPVISYCGHSNTWMPQTSLHGPWVASPQTSAVNTSIRFPSFSMESVQHTLVREPSLVLCSAMKQTLPGPSAHSGVYTGAITAASPSLDLAKVIVQSGQPSSDPKLKKSKKGPPSEDQNRSTMESQSHSEKPSVPASVSSFTASATAATTDCFLPKCTTREFDAFASPAPSISPVKKAEPVNKKIVLSEEVNEVQKVRQQVDNATAAVSRSQEVWLNLDKKRISGSISALEAKISFATVAISSAVAVAKAAAMAANLASNSALQEKALVGEALTDGSCSNSRTMDDSLRGVWGRNTSSSIILAAKEASRRRIEAASAAALRAENLDIIVQAAELAAKAIIQAGNFVTIGDPSSLSRLAEAGPEGFWELPLSSLDLASNLQDASTEQECNENVRACSNGSMKNLERLPDNEMASFNQNAPSLAPKDILTNPIEDQVTLIVGISGTSADDKDQSGEKLPTTYDPASKISECQYGLRSQNIVELGESKNVAGVKGDNGIHEGTRVEVFKDGAWFSADVMSLVNGKAYVHHTELLSAGGTGKLQEWVEIEGLEDKAPKIRIPHPMSAVQLAGSRKRQRAAIGSFTCSVGDKVDAWIQNRWWEGVVTGKSETDVTSITVHLPAIGETSVVKIWQLRPALIWKDGEWIVWSSREDDHTHQMGETPKGKRAKLGSSGKQENDKAAKTVKVPDYGKLEGSKLLHLSANEKVFDIGKSGTDEGKPGARRIIRSGLRNQGHGVIFGVPKPGKKRRFMEVSKHYVADQCNKKARVNNSVKNPNYMMPRGTRPHGLRNAPRCDVKEEKASELKMKASAEVKSRGLSGRVAAKKGSKHLASALGDAAVTDRNGKIKDTSGHVVKHNLVGNGLFATSEVAIGAAVSFSSGVPSDATVSEISAPISDSLCKVKPALTGGKLGKLEEDKALNSISLLEPRRSNRKIQPTSRLLEGLQTSSFNLKVPPSLLDKCNRSAHDCAKDVKAIINCQQISVSALPSLRRNPKSIFGRGRHSAVDDEKVREELRLDRLDCSNEWRERCTPMDYDENDFQNQNHHIAGENNKLTLVLNPCPLPKFEFEDSLQDHVRFDSLAESEVFLGIESNEDNRWIEDFSRGSCGIDFSKSAAEPCSISHCNNVWSDATSSESVEMLLKSVRQEETIPGQRITEVSDAFDDLGCSTKRMEPNVCHEAMFSEMHYVGGLQPSLSPKNSSSIENDLRTTQSPNDVSLQSNHGESIESDATNLDVNTDGKLEILAEGYLCDGETCYDASGKDVRNMCYDSVISCAKEEKVCSAVEVADIVMEGENFITEDKLKSQEGPHPSNNASLNDENKLQQDSSLLCGELITLENKNGMNNNNYDCDKIQSMDGFEINIQKSDINLVRSMNSHPKGAAHLCSSDESIMEENTGRTIKDNDQACTHKDVPQVLGAFPEMHDVGVLQPSLSPKNSSSIENNIGKSQSQNEVSLQSNHGESIENDAANLDVDAYGKLEILAEGYLYDGETCYDASGRDVSNMGDDSVKSCAEEEMTCSAVEVHDIVMDSENFIIEDKSKSQEGQHPSNDASLNDENNLQQDSNLLDGELITLENKNGVNNDNYDCDKIQYMDGDEINLQKSDIDLVQSMNSHPKGAAPLCSSDESIMEENTGRTVKDNDQACTYKDVPQVLGAFPEMHDVGGLQPSLSPKNSSSIENDIGTNQSPNEVRLQSNHSESIENDVTNLDVDTYGKLEILAEGYLCDGETCYDASGRDVSNMGVGSVKSGAEEEMTCSAVEVDDAVMDSENYIIEDKLKSQEGPHPSNEKNLPQDTNLLGGELITLENKNEVNNDSYVDGDEINQQKSDINLFQSMKSHLKGDAHLCSSDESIKEENTGRTVKDNDQACMYKDVPDNDARASDQLSETVHMELPALIESNMEIDGHQVEKVVSYQQDDDSCLQKDHVDEKHTFSDGQLIAGGSDGKPIPSSCTMEEKVSNAEDDGGRPCHSVYLETNNIVADTMGSSKIVCSMEKSNGQSQDLPSAQARTTETEEASTQVNASNPESVSDHQEDSTVFLPEIRNENETICIPAVKDEDFPVSSVGKPGIVEDGVDDHKADDNLAEAVLHPIRLEVEDDADVELRKRDMGTQLSDSHVAAEEGHCSESVQGLVAAQHASNDQCMGMSISESTAALENDSPIGLHESKTAEARVILESDNTLKVAENLLDVTHKVENCDEATITPEKSRVSIAQEKCETEPSGDVSKAIESFLFSKGSLPESQEVLDVTEDGRDHCDADGKNSGTQIVEGNDSLSLSEKEIGKSLVFTVQGVGITGAEAQDGKDEAHVLYPKEINMSKAEKSYTFEFMEASASASGPVHAGSEIQQIVSKVNLQMDNKENRRSKGNLDRKSMRPSIKSARRESAKKGSLGKDVHPMKELEQTGKSSDVPLVPSGIYQLLQPNDMLHNRQMEGFGISPIGAISTPASSLPDLNSSAFPSMVFQQPFNDLQQVQLRAQILVYGSLISRVVPEELHMLSAFGGSDGGRSMWEKSWKTCNARVCSQTPGILCSDTPTSSQSDMVSDPTSKQFAVTPSASRHSSTIGTPTVSINPMIPLASPLWSLPTPPLDILQSKGMARSAAMDYQPVFPQLAPNQIQPILSYAGHNATWMSQSSLHSPWVASPQTPAVNTNIPFPSLALCSATKQAPPGPSAQSGVHAGATAVVSPLDLAKVIVQPGQPSSDPKSKKRKKCPHSEDLSSTMESQSLLGKSSVPSSLASSISTVKEADPVKKKIVISEEVNEIKKAKEQADNAAALAAAAVSHSQEVWNGLDKKRISGSISVLEAKLSFAAVAVSTAAAVSKAAYMAANLASNVALQSKAMADEALNDDCCCNSCTMEGSLRSDGRRVVSSSIILATKEASRRRVEAASAAAFRAENLDMIVQASELAAKAISQAGKVITFGDPSSLGKLAEAGPEGFWELPQSSFEFASMVQDANTEQESNKNIIAGSNGPMNNIEGLPDKGATYFNQNVPSSVSKDILTYPIESHRNLIVGTLGTLPVGIDQTGEMLPTTSDTTSKIYESRRASGEKGDNGIREGTRVEVFKYGAWFPADVISLDDGKAYVHYTELLSAEGSGKLQEWVEIEGADYKAPKIRIPHPMTAMQFDGSRKRQRAAIGSFTCSVGDKVDAWIQDRWLEGVVLGKSEKDVMSITVHLPAIGKSSVVKTWQLRPALIWKDGKWIEALSREDHCSHQMGDTPKGKRAKLGSSGNRAKVKDKVAMAVVVPDSGKPEGSKLLCLSAKDKAFDIGKSDTELGKPDFCRIIHSGLRKNGQGVIFGVPKPGKKRKFMEVSKHYVVDQSNRKTQVHNSVKTPNYMMPRGTGPRGLRNAPRCDVKEDKASELKTKAPAAVKSRGLSGRIASKESSTFPVSALGVAPVTDRHRKMKDSSGHVVKHNLVGKPTSAGGNMAKLENQLLNSNSQAEPRRSNRKIQPTSRLLEGLQTSSLNLKVPSSLLDKGHRSVRGGDVKGKN</sequence>
<feature type="compositionally biased region" description="Polar residues" evidence="3">
    <location>
        <begin position="655"/>
        <end position="666"/>
    </location>
</feature>
<feature type="region of interest" description="Disordered" evidence="3">
    <location>
        <begin position="3613"/>
        <end position="3664"/>
    </location>
</feature>
<dbReference type="InterPro" id="IPR008395">
    <property type="entry name" value="Agenet-like_dom"/>
</dbReference>
<feature type="domain" description="Myb-like" evidence="4">
    <location>
        <begin position="11"/>
        <end position="65"/>
    </location>
</feature>
<dbReference type="InterPro" id="IPR014002">
    <property type="entry name" value="Agenet_dom_plant"/>
</dbReference>
<dbReference type="Pfam" id="PF05641">
    <property type="entry name" value="Agenet"/>
    <property type="match status" value="2"/>
</dbReference>
<feature type="region of interest" description="Disordered" evidence="3">
    <location>
        <begin position="4464"/>
        <end position="4484"/>
    </location>
</feature>
<feature type="region of interest" description="Disordered" evidence="3">
    <location>
        <begin position="4689"/>
        <end position="4743"/>
    </location>
</feature>
<dbReference type="SMART" id="SM00951">
    <property type="entry name" value="QLQ"/>
    <property type="match status" value="2"/>
</dbReference>
<feature type="compositionally biased region" description="Polar residues" evidence="3">
    <location>
        <begin position="1214"/>
        <end position="1225"/>
    </location>
</feature>
<dbReference type="GO" id="GO:0005634">
    <property type="term" value="C:nucleus"/>
    <property type="evidence" value="ECO:0007669"/>
    <property type="project" value="UniProtKB-SubCell"/>
</dbReference>
<protein>
    <submittedName>
        <fullName evidence="6">Uncharacterized protein</fullName>
    </submittedName>
</protein>
<reference evidence="6 7" key="1">
    <citation type="journal article" date="2023" name="Hortic Res">
        <title>Pangenome of water caltrop reveals structural variations and asymmetric subgenome divergence after allopolyploidization.</title>
        <authorList>
            <person name="Zhang X."/>
            <person name="Chen Y."/>
            <person name="Wang L."/>
            <person name="Yuan Y."/>
            <person name="Fang M."/>
            <person name="Shi L."/>
            <person name="Lu R."/>
            <person name="Comes H.P."/>
            <person name="Ma Y."/>
            <person name="Chen Y."/>
            <person name="Huang G."/>
            <person name="Zhou Y."/>
            <person name="Zheng Z."/>
            <person name="Qiu Y."/>
        </authorList>
    </citation>
    <scope>NUCLEOTIDE SEQUENCE [LARGE SCALE GENOMIC DNA]</scope>
    <source>
        <tissue evidence="6">Roots</tissue>
    </source>
</reference>
<feature type="region of interest" description="Disordered" evidence="3">
    <location>
        <begin position="3789"/>
        <end position="3820"/>
    </location>
</feature>
<feature type="region of interest" description="Disordered" evidence="3">
    <location>
        <begin position="3950"/>
        <end position="3989"/>
    </location>
</feature>
<feature type="compositionally biased region" description="Polar residues" evidence="3">
    <location>
        <begin position="2807"/>
        <end position="2822"/>
    </location>
</feature>
<feature type="region of interest" description="Disordered" evidence="3">
    <location>
        <begin position="2036"/>
        <end position="2056"/>
    </location>
</feature>
<dbReference type="InterPro" id="IPR055274">
    <property type="entry name" value="SWO1"/>
</dbReference>
<feature type="region of interest" description="Disordered" evidence="3">
    <location>
        <begin position="4584"/>
        <end position="4603"/>
    </location>
</feature>
<feature type="compositionally biased region" description="Basic and acidic residues" evidence="3">
    <location>
        <begin position="3637"/>
        <end position="3659"/>
    </location>
</feature>
<dbReference type="InterPro" id="IPR017930">
    <property type="entry name" value="Myb_dom"/>
</dbReference>
<comment type="subcellular location">
    <subcellularLocation>
        <location evidence="1">Nucleus</location>
    </subcellularLocation>
</comment>
<feature type="compositionally biased region" description="Polar residues" evidence="3">
    <location>
        <begin position="3254"/>
        <end position="3287"/>
    </location>
</feature>
<dbReference type="InterPro" id="IPR001005">
    <property type="entry name" value="SANT/Myb"/>
</dbReference>
<evidence type="ECO:0000256" key="2">
    <source>
        <dbReference type="ARBA" id="ARBA00023242"/>
    </source>
</evidence>
<feature type="region of interest" description="Disordered" evidence="3">
    <location>
        <begin position="2457"/>
        <end position="2494"/>
    </location>
</feature>
<dbReference type="PROSITE" id="PS51294">
    <property type="entry name" value="HTH_MYB"/>
    <property type="match status" value="1"/>
</dbReference>
<feature type="compositionally biased region" description="Polar residues" evidence="3">
    <location>
        <begin position="3973"/>
        <end position="3984"/>
    </location>
</feature>
<name>A0AAN7GJA7_9MYRT</name>
<accession>A0AAN7GJA7</accession>
<feature type="region of interest" description="Disordered" evidence="3">
    <location>
        <begin position="2926"/>
        <end position="2951"/>
    </location>
</feature>
<dbReference type="PANTHER" id="PTHR48429">
    <property type="entry name" value="AGENET DOMAIN-CONTAINING PROTEIN"/>
    <property type="match status" value="1"/>
</dbReference>
<feature type="region of interest" description="Disordered" evidence="3">
    <location>
        <begin position="1918"/>
        <end position="1947"/>
    </location>
</feature>
<dbReference type="Proteomes" id="UP001345219">
    <property type="component" value="Chromosome 12"/>
</dbReference>
<feature type="domain" description="HTH myb-type" evidence="5">
    <location>
        <begin position="11"/>
        <end position="69"/>
    </location>
</feature>
<dbReference type="GO" id="GO:0005524">
    <property type="term" value="F:ATP binding"/>
    <property type="evidence" value="ECO:0007669"/>
    <property type="project" value="InterPro"/>
</dbReference>
<dbReference type="InterPro" id="IPR009057">
    <property type="entry name" value="Homeodomain-like_sf"/>
</dbReference>
<dbReference type="GO" id="GO:0006355">
    <property type="term" value="P:regulation of DNA-templated transcription"/>
    <property type="evidence" value="ECO:0007669"/>
    <property type="project" value="InterPro"/>
</dbReference>
<feature type="compositionally biased region" description="Basic and acidic residues" evidence="3">
    <location>
        <begin position="1012"/>
        <end position="1028"/>
    </location>
</feature>
<dbReference type="Gene3D" id="1.10.10.60">
    <property type="entry name" value="Homeodomain-like"/>
    <property type="match status" value="1"/>
</dbReference>
<dbReference type="SUPFAM" id="SSF46689">
    <property type="entry name" value="Homeodomain-like"/>
    <property type="match status" value="1"/>
</dbReference>
<dbReference type="GO" id="GO:0048731">
    <property type="term" value="P:system development"/>
    <property type="evidence" value="ECO:0007669"/>
    <property type="project" value="UniProtKB-ARBA"/>
</dbReference>
<organism evidence="6 7">
    <name type="scientific">Trapa incisa</name>
    <dbReference type="NCBI Taxonomy" id="236973"/>
    <lineage>
        <taxon>Eukaryota</taxon>
        <taxon>Viridiplantae</taxon>
        <taxon>Streptophyta</taxon>
        <taxon>Embryophyta</taxon>
        <taxon>Tracheophyta</taxon>
        <taxon>Spermatophyta</taxon>
        <taxon>Magnoliopsida</taxon>
        <taxon>eudicotyledons</taxon>
        <taxon>Gunneridae</taxon>
        <taxon>Pentapetalae</taxon>
        <taxon>rosids</taxon>
        <taxon>malvids</taxon>
        <taxon>Myrtales</taxon>
        <taxon>Lythraceae</taxon>
        <taxon>Trapa</taxon>
    </lineage>
</organism>
<feature type="region of interest" description="Disordered" evidence="3">
    <location>
        <begin position="1009"/>
        <end position="1068"/>
    </location>
</feature>
<dbReference type="Pfam" id="PF00249">
    <property type="entry name" value="Myb_DNA-binding"/>
    <property type="match status" value="1"/>
</dbReference>
<feature type="region of interest" description="Disordered" evidence="3">
    <location>
        <begin position="2802"/>
        <end position="2822"/>
    </location>
</feature>
<feature type="compositionally biased region" description="Basic and acidic residues" evidence="3">
    <location>
        <begin position="3614"/>
        <end position="3629"/>
    </location>
</feature>
<evidence type="ECO:0000313" key="6">
    <source>
        <dbReference type="EMBL" id="KAK4747431.1"/>
    </source>
</evidence>
<dbReference type="SMART" id="SM00743">
    <property type="entry name" value="Agenet"/>
    <property type="match status" value="4"/>
</dbReference>
<comment type="caution">
    <text evidence="6">The sequence shown here is derived from an EMBL/GenBank/DDBJ whole genome shotgun (WGS) entry which is preliminary data.</text>
</comment>
<dbReference type="SMART" id="SM00717">
    <property type="entry name" value="SANT"/>
    <property type="match status" value="1"/>
</dbReference>
<feature type="compositionally biased region" description="Basic and acidic residues" evidence="3">
    <location>
        <begin position="1036"/>
        <end position="1058"/>
    </location>
</feature>
<dbReference type="CDD" id="cd00167">
    <property type="entry name" value="SANT"/>
    <property type="match status" value="1"/>
</dbReference>
<evidence type="ECO:0000259" key="5">
    <source>
        <dbReference type="PROSITE" id="PS51294"/>
    </source>
</evidence>
<keyword evidence="2" id="KW-0539">Nucleus</keyword>
<evidence type="ECO:0000256" key="3">
    <source>
        <dbReference type="SAM" id="MobiDB-lite"/>
    </source>
</evidence>
<feature type="compositionally biased region" description="Basic and acidic residues" evidence="3">
    <location>
        <begin position="69"/>
        <end position="78"/>
    </location>
</feature>
<feature type="compositionally biased region" description="Low complexity" evidence="3">
    <location>
        <begin position="79"/>
        <end position="90"/>
    </location>
</feature>
<dbReference type="EMBL" id="JAXIOK010000019">
    <property type="protein sequence ID" value="KAK4747431.1"/>
    <property type="molecule type" value="Genomic_DNA"/>
</dbReference>
<feature type="region of interest" description="Disordered" evidence="3">
    <location>
        <begin position="310"/>
        <end position="348"/>
    </location>
</feature>
<feature type="region of interest" description="Disordered" evidence="3">
    <location>
        <begin position="63"/>
        <end position="101"/>
    </location>
</feature>
<proteinExistence type="predicted"/>
<feature type="compositionally biased region" description="Polar residues" evidence="3">
    <location>
        <begin position="2929"/>
        <end position="2951"/>
    </location>
</feature>
<feature type="region of interest" description="Disordered" evidence="3">
    <location>
        <begin position="3254"/>
        <end position="3293"/>
    </location>
</feature>